<sequence>MVERWHRFLKTALRARLNHKSWIEELPIILFRVESGTTERYERLHHIHDTSAIAQRTQAARHFPRTRPGTNSLPYMVRGAGRCSEGSYDVIGSQYRSPRSHLYATQRRWRSCPPESVESRLVPKISPKCVLSLKGEAKAAVTTLLATIADSKIIITSLERSFGRPEAIIKQPVNDIRTLPGRLLHRRFKLSSDQIPNVVSIMRSLDE</sequence>
<proteinExistence type="predicted"/>
<organism evidence="1 2">
    <name type="scientific">Eumeta variegata</name>
    <name type="common">Bagworm moth</name>
    <name type="synonym">Eumeta japonica</name>
    <dbReference type="NCBI Taxonomy" id="151549"/>
    <lineage>
        <taxon>Eukaryota</taxon>
        <taxon>Metazoa</taxon>
        <taxon>Ecdysozoa</taxon>
        <taxon>Arthropoda</taxon>
        <taxon>Hexapoda</taxon>
        <taxon>Insecta</taxon>
        <taxon>Pterygota</taxon>
        <taxon>Neoptera</taxon>
        <taxon>Endopterygota</taxon>
        <taxon>Lepidoptera</taxon>
        <taxon>Glossata</taxon>
        <taxon>Ditrysia</taxon>
        <taxon>Tineoidea</taxon>
        <taxon>Psychidae</taxon>
        <taxon>Oiketicinae</taxon>
        <taxon>Eumeta</taxon>
    </lineage>
</organism>
<dbReference type="Proteomes" id="UP000299102">
    <property type="component" value="Unassembled WGS sequence"/>
</dbReference>
<name>A0A4C2AEU6_EUMVA</name>
<gene>
    <name evidence="1" type="ORF">EVAR_70082_1</name>
</gene>
<accession>A0A4C2AEU6</accession>
<evidence type="ECO:0000313" key="2">
    <source>
        <dbReference type="Proteomes" id="UP000299102"/>
    </source>
</evidence>
<keyword evidence="2" id="KW-1185">Reference proteome</keyword>
<dbReference type="EMBL" id="BGZK01002988">
    <property type="protein sequence ID" value="GBP97689.1"/>
    <property type="molecule type" value="Genomic_DNA"/>
</dbReference>
<protein>
    <submittedName>
        <fullName evidence="1">Uncharacterized protein</fullName>
    </submittedName>
</protein>
<evidence type="ECO:0000313" key="1">
    <source>
        <dbReference type="EMBL" id="GBP97689.1"/>
    </source>
</evidence>
<comment type="caution">
    <text evidence="1">The sequence shown here is derived from an EMBL/GenBank/DDBJ whole genome shotgun (WGS) entry which is preliminary data.</text>
</comment>
<reference evidence="1 2" key="1">
    <citation type="journal article" date="2019" name="Commun. Biol.">
        <title>The bagworm genome reveals a unique fibroin gene that provides high tensile strength.</title>
        <authorList>
            <person name="Kono N."/>
            <person name="Nakamura H."/>
            <person name="Ohtoshi R."/>
            <person name="Tomita M."/>
            <person name="Numata K."/>
            <person name="Arakawa K."/>
        </authorList>
    </citation>
    <scope>NUCLEOTIDE SEQUENCE [LARGE SCALE GENOMIC DNA]</scope>
</reference>
<dbReference type="AlphaFoldDB" id="A0A4C2AEU6"/>